<proteinExistence type="predicted"/>
<dbReference type="EMBL" id="BK032507">
    <property type="protein sequence ID" value="DAF43478.1"/>
    <property type="molecule type" value="Genomic_DNA"/>
</dbReference>
<reference evidence="1" key="1">
    <citation type="journal article" date="2021" name="Proc. Natl. Acad. Sci. U.S.A.">
        <title>A Catalog of Tens of Thousands of Viruses from Human Metagenomes Reveals Hidden Associations with Chronic Diseases.</title>
        <authorList>
            <person name="Tisza M.J."/>
            <person name="Buck C.B."/>
        </authorList>
    </citation>
    <scope>NUCLEOTIDE SEQUENCE</scope>
    <source>
        <strain evidence="1">CtKFg29</strain>
    </source>
</reference>
<name>A0A8S5RXH3_9CAUD</name>
<accession>A0A8S5RXH3</accession>
<protein>
    <submittedName>
        <fullName evidence="1">Tail protein</fullName>
    </submittedName>
</protein>
<organism evidence="1">
    <name type="scientific">Myoviridae sp. ctKFg29</name>
    <dbReference type="NCBI Taxonomy" id="2827675"/>
    <lineage>
        <taxon>Viruses</taxon>
        <taxon>Duplodnaviria</taxon>
        <taxon>Heunggongvirae</taxon>
        <taxon>Uroviricota</taxon>
        <taxon>Caudoviricetes</taxon>
    </lineage>
</organism>
<sequence>MRDVAFRMNVLRNGAQLTQMTWPTDSPPNIYVDKDAEIKGSLSATLCPSEKADLLSDELQPVMIVNGVEMPLGVFQVTTIDDSLTEFRKLWRIEAYDRCWRVQQSRTENIRHFSAGTPYLTAVQQLLTEAGITLILASPSDAVLATDREDWQAGTDYLAICNDLLAEINYNPVWFDARGVCRLEPYREPNSSRIDHAYSSRDVQMLPMADERTQAFDLFDRPNVFVRICSNPDLPAPMTATAVNDSPTSSTSTFKRKMRIVDVATVKNIASQAELQALVNKLRNESMFATKTITFSGLAEGGHGVGDVISIDDADIGGIYEETAWSLTLAAGELMEHTARRAVIA</sequence>
<evidence type="ECO:0000313" key="1">
    <source>
        <dbReference type="EMBL" id="DAF43478.1"/>
    </source>
</evidence>